<protein>
    <submittedName>
        <fullName evidence="1">Uncharacterized protein</fullName>
    </submittedName>
</protein>
<accession>A0A368KAH0</accession>
<dbReference type="AlphaFoldDB" id="A0A368KAH0"/>
<organism evidence="1 2">
    <name type="scientific">Rhodanobacter denitrificans</name>
    <dbReference type="NCBI Taxonomy" id="666685"/>
    <lineage>
        <taxon>Bacteria</taxon>
        <taxon>Pseudomonadati</taxon>
        <taxon>Pseudomonadota</taxon>
        <taxon>Gammaproteobacteria</taxon>
        <taxon>Lysobacterales</taxon>
        <taxon>Rhodanobacteraceae</taxon>
        <taxon>Rhodanobacter</taxon>
    </lineage>
</organism>
<evidence type="ECO:0000313" key="2">
    <source>
        <dbReference type="Proteomes" id="UP000252387"/>
    </source>
</evidence>
<evidence type="ECO:0000313" key="1">
    <source>
        <dbReference type="EMBL" id="RCS28844.1"/>
    </source>
</evidence>
<sequence>MRHPSGVTCSVDPRIIELHCIMPMGNILSVLAHGILSYESTARLPHASVAMAEVQERRD</sequence>
<name>A0A368KAH0_9GAMM</name>
<dbReference type="EMBL" id="QFWQ01000009">
    <property type="protein sequence ID" value="RCS28844.1"/>
    <property type="molecule type" value="Genomic_DNA"/>
</dbReference>
<dbReference type="Proteomes" id="UP000252387">
    <property type="component" value="Unassembled WGS sequence"/>
</dbReference>
<proteinExistence type="predicted"/>
<comment type="caution">
    <text evidence="1">The sequence shown here is derived from an EMBL/GenBank/DDBJ whole genome shotgun (WGS) entry which is preliminary data.</text>
</comment>
<gene>
    <name evidence="1" type="ORF">DEO45_14170</name>
</gene>
<keyword evidence="2" id="KW-1185">Reference proteome</keyword>
<reference evidence="1 2" key="1">
    <citation type="submission" date="2018-05" db="EMBL/GenBank/DDBJ databases">
        <title>Draft genome sequence of Rhodanobacter denitrificans Yn1 isolated from gold copper mine.</title>
        <authorList>
            <person name="Yang N."/>
            <person name="Mazhar H.S."/>
            <person name="Rensing C."/>
        </authorList>
    </citation>
    <scope>NUCLEOTIDE SEQUENCE [LARGE SCALE GENOMIC DNA]</scope>
    <source>
        <strain evidence="1 2">Yn1</strain>
    </source>
</reference>